<evidence type="ECO:0000256" key="3">
    <source>
        <dbReference type="ARBA" id="ARBA00023125"/>
    </source>
</evidence>
<organism evidence="6 7">
    <name type="scientific">Dactylosporangium salmoneum</name>
    <dbReference type="NCBI Taxonomy" id="53361"/>
    <lineage>
        <taxon>Bacteria</taxon>
        <taxon>Bacillati</taxon>
        <taxon>Actinomycetota</taxon>
        <taxon>Actinomycetes</taxon>
        <taxon>Micromonosporales</taxon>
        <taxon>Micromonosporaceae</taxon>
        <taxon>Dactylosporangium</taxon>
    </lineage>
</organism>
<evidence type="ECO:0000256" key="2">
    <source>
        <dbReference type="ARBA" id="ARBA00023082"/>
    </source>
</evidence>
<keyword evidence="3" id="KW-0238">DNA-binding</keyword>
<feature type="domain" description="RNA polymerase sigma-70 region 2" evidence="5">
    <location>
        <begin position="2"/>
        <end position="58"/>
    </location>
</feature>
<dbReference type="EMBL" id="BAAARV010000016">
    <property type="protein sequence ID" value="GAA2336948.1"/>
    <property type="molecule type" value="Genomic_DNA"/>
</dbReference>
<keyword evidence="2" id="KW-0731">Sigma factor</keyword>
<gene>
    <name evidence="6" type="ORF">GCM10010170_017620</name>
</gene>
<sequence>MRFARLLTGDDHRADDLVQDVLAKAFVHWRRVDGADRPDVYVRRMLVNANASWWRRRASGEVAVPEPPERPAGADIGTEVAERDRLWRLVVRLPVRQRAVPPRPSGDWSVSGFGLLCEVDGYDQAAVDAVGAGVTVRADMRDLAKFPEHLVG</sequence>
<proteinExistence type="predicted"/>
<keyword evidence="7" id="KW-1185">Reference proteome</keyword>
<dbReference type="InterPro" id="IPR039425">
    <property type="entry name" value="RNA_pol_sigma-70-like"/>
</dbReference>
<reference evidence="6 7" key="1">
    <citation type="journal article" date="2019" name="Int. J. Syst. Evol. Microbiol.">
        <title>The Global Catalogue of Microorganisms (GCM) 10K type strain sequencing project: providing services to taxonomists for standard genome sequencing and annotation.</title>
        <authorList>
            <consortium name="The Broad Institute Genomics Platform"/>
            <consortium name="The Broad Institute Genome Sequencing Center for Infectious Disease"/>
            <person name="Wu L."/>
            <person name="Ma J."/>
        </authorList>
    </citation>
    <scope>NUCLEOTIDE SEQUENCE [LARGE SCALE GENOMIC DNA]</scope>
    <source>
        <strain evidence="6 7">JCM 3272</strain>
    </source>
</reference>
<keyword evidence="4" id="KW-0804">Transcription</keyword>
<evidence type="ECO:0000256" key="4">
    <source>
        <dbReference type="ARBA" id="ARBA00023163"/>
    </source>
</evidence>
<evidence type="ECO:0000256" key="1">
    <source>
        <dbReference type="ARBA" id="ARBA00023015"/>
    </source>
</evidence>
<dbReference type="Gene3D" id="1.10.1740.10">
    <property type="match status" value="1"/>
</dbReference>
<accession>A0ABN3FTK5</accession>
<evidence type="ECO:0000313" key="6">
    <source>
        <dbReference type="EMBL" id="GAA2336948.1"/>
    </source>
</evidence>
<dbReference type="PANTHER" id="PTHR43133">
    <property type="entry name" value="RNA POLYMERASE ECF-TYPE SIGMA FACTO"/>
    <property type="match status" value="1"/>
</dbReference>
<dbReference type="Proteomes" id="UP001501444">
    <property type="component" value="Unassembled WGS sequence"/>
</dbReference>
<evidence type="ECO:0000259" key="5">
    <source>
        <dbReference type="Pfam" id="PF04542"/>
    </source>
</evidence>
<dbReference type="SUPFAM" id="SSF88946">
    <property type="entry name" value="Sigma2 domain of RNA polymerase sigma factors"/>
    <property type="match status" value="1"/>
</dbReference>
<dbReference type="Pfam" id="PF04542">
    <property type="entry name" value="Sigma70_r2"/>
    <property type="match status" value="1"/>
</dbReference>
<dbReference type="InterPro" id="IPR007627">
    <property type="entry name" value="RNA_pol_sigma70_r2"/>
</dbReference>
<name>A0ABN3FTK5_9ACTN</name>
<dbReference type="PANTHER" id="PTHR43133:SF50">
    <property type="entry name" value="ECF RNA POLYMERASE SIGMA FACTOR SIGM"/>
    <property type="match status" value="1"/>
</dbReference>
<protein>
    <recommendedName>
        <fullName evidence="5">RNA polymerase sigma-70 region 2 domain-containing protein</fullName>
    </recommendedName>
</protein>
<dbReference type="InterPro" id="IPR013325">
    <property type="entry name" value="RNA_pol_sigma_r2"/>
</dbReference>
<keyword evidence="1" id="KW-0805">Transcription regulation</keyword>
<comment type="caution">
    <text evidence="6">The sequence shown here is derived from an EMBL/GenBank/DDBJ whole genome shotgun (WGS) entry which is preliminary data.</text>
</comment>
<evidence type="ECO:0000313" key="7">
    <source>
        <dbReference type="Proteomes" id="UP001501444"/>
    </source>
</evidence>
<dbReference type="RefSeq" id="WP_344611766.1">
    <property type="nucleotide sequence ID" value="NZ_BAAARV010000016.1"/>
</dbReference>